<protein>
    <recommendedName>
        <fullName evidence="2">DUF4401 domain-containing protein</fullName>
    </recommendedName>
</protein>
<organism evidence="3 5">
    <name type="scientific">Myroides marinus</name>
    <dbReference type="NCBI Taxonomy" id="703342"/>
    <lineage>
        <taxon>Bacteria</taxon>
        <taxon>Pseudomonadati</taxon>
        <taxon>Bacteroidota</taxon>
        <taxon>Flavobacteriia</taxon>
        <taxon>Flavobacteriales</taxon>
        <taxon>Flavobacteriaceae</taxon>
        <taxon>Myroides</taxon>
    </lineage>
</organism>
<feature type="transmembrane region" description="Helical" evidence="1">
    <location>
        <begin position="232"/>
        <end position="252"/>
    </location>
</feature>
<evidence type="ECO:0000256" key="1">
    <source>
        <dbReference type="SAM" id="Phobius"/>
    </source>
</evidence>
<feature type="transmembrane region" description="Helical" evidence="1">
    <location>
        <begin position="141"/>
        <end position="158"/>
    </location>
</feature>
<feature type="transmembrane region" description="Helical" evidence="1">
    <location>
        <begin position="301"/>
        <end position="319"/>
    </location>
</feature>
<dbReference type="EMBL" id="LQNU01000066">
    <property type="protein sequence ID" value="KZE78086.1"/>
    <property type="molecule type" value="Genomic_DNA"/>
</dbReference>
<feature type="transmembrane region" description="Helical" evidence="1">
    <location>
        <begin position="326"/>
        <end position="346"/>
    </location>
</feature>
<reference evidence="3 5" key="1">
    <citation type="submission" date="2016-01" db="EMBL/GenBank/DDBJ databases">
        <title>Whole genome sequencing of Myroides marinus L41.</title>
        <authorList>
            <person name="Hong K.W."/>
        </authorList>
    </citation>
    <scope>NUCLEOTIDE SEQUENCE [LARGE SCALE GENOMIC DNA]</scope>
    <source>
        <strain evidence="3 5">L41</strain>
    </source>
</reference>
<accession>A0A163XLM2</accession>
<feature type="transmembrane region" description="Helical" evidence="1">
    <location>
        <begin position="264"/>
        <end position="295"/>
    </location>
</feature>
<feature type="transmembrane region" description="Helical" evidence="1">
    <location>
        <begin position="164"/>
        <end position="182"/>
    </location>
</feature>
<dbReference type="Proteomes" id="UP000183077">
    <property type="component" value="Unassembled WGS sequence"/>
</dbReference>
<feature type="transmembrane region" description="Helical" evidence="1">
    <location>
        <begin position="120"/>
        <end position="136"/>
    </location>
</feature>
<reference evidence="4 6" key="2">
    <citation type="submission" date="2016-10" db="EMBL/GenBank/DDBJ databases">
        <authorList>
            <person name="de Groot N.N."/>
        </authorList>
    </citation>
    <scope>NUCLEOTIDE SEQUENCE [LARGE SCALE GENOMIC DNA]</scope>
    <source>
        <strain evidence="4 6">DSM 23048</strain>
    </source>
</reference>
<keyword evidence="5" id="KW-1185">Reference proteome</keyword>
<dbReference type="OrthoDB" id="674818at2"/>
<feature type="transmembrane region" description="Helical" evidence="1">
    <location>
        <begin position="69"/>
        <end position="86"/>
    </location>
</feature>
<dbReference type="RefSeq" id="WP_038987653.1">
    <property type="nucleotide sequence ID" value="NZ_FNYS01000003.1"/>
</dbReference>
<dbReference type="InterPro" id="IPR025513">
    <property type="entry name" value="DUF4401"/>
</dbReference>
<dbReference type="Pfam" id="PF14351">
    <property type="entry name" value="DUF4401"/>
    <property type="match status" value="1"/>
</dbReference>
<dbReference type="GeneID" id="82256334"/>
<evidence type="ECO:0000313" key="4">
    <source>
        <dbReference type="EMBL" id="SEI71615.1"/>
    </source>
</evidence>
<gene>
    <name evidence="3" type="ORF">AV926_13675</name>
    <name evidence="4" type="ORF">SAMN04488018_103208</name>
</gene>
<evidence type="ECO:0000313" key="5">
    <source>
        <dbReference type="Proteomes" id="UP000076630"/>
    </source>
</evidence>
<keyword evidence="1" id="KW-1133">Transmembrane helix</keyword>
<keyword evidence="1" id="KW-0472">Membrane</keyword>
<proteinExistence type="predicted"/>
<evidence type="ECO:0000259" key="2">
    <source>
        <dbReference type="Pfam" id="PF14351"/>
    </source>
</evidence>
<dbReference type="EMBL" id="FNYS01000003">
    <property type="protein sequence ID" value="SEI71615.1"/>
    <property type="molecule type" value="Genomic_DNA"/>
</dbReference>
<feature type="transmembrane region" description="Helical" evidence="1">
    <location>
        <begin position="202"/>
        <end position="226"/>
    </location>
</feature>
<dbReference type="AlphaFoldDB" id="A0A163XLM2"/>
<name>A0A163XLM2_9FLAO</name>
<keyword evidence="1" id="KW-0812">Transmembrane</keyword>
<evidence type="ECO:0000313" key="6">
    <source>
        <dbReference type="Proteomes" id="UP000183077"/>
    </source>
</evidence>
<dbReference type="Proteomes" id="UP000076630">
    <property type="component" value="Unassembled WGS sequence"/>
</dbReference>
<feature type="transmembrane region" description="Helical" evidence="1">
    <location>
        <begin position="93"/>
        <end position="114"/>
    </location>
</feature>
<sequence length="356" mass="39861">MSNNLFKDLVSSVEQAGVEVNHEALQVAKDKLAMKSIIIRVISILGSLLGLGLFIGFIALAASDIFQEAIAFILMGVLFLGGAFALNRSNDGAITVSIAVSLYIIGYAFLSYGLSNDGHLMGYSMFVIALITLFLYNNHIISFLSSLSILVAIHFIMFDLDIQTFYYIYLAIVLAATTYLFWQEQRLRTMDNLIGHRYLPIFAALFTYTLVTGIISSTQQFGYYYFSEFRGVRLFFITVLVAALLFTVHLVLDKMKVSKLPIQIATYLLVIIFNVLVAYYYPAFGIACLFILWGFMRQFKAGFAVGIATLVWAMGMFYYDLGVSLLAKSISLMIVGAMFLAIYYLIQKKGEKHDNI</sequence>
<evidence type="ECO:0000313" key="3">
    <source>
        <dbReference type="EMBL" id="KZE78086.1"/>
    </source>
</evidence>
<feature type="domain" description="DUF4401" evidence="2">
    <location>
        <begin position="38"/>
        <end position="348"/>
    </location>
</feature>
<feature type="transmembrane region" description="Helical" evidence="1">
    <location>
        <begin position="37"/>
        <end position="63"/>
    </location>
</feature>